<dbReference type="Gene3D" id="3.20.20.140">
    <property type="entry name" value="Metal-dependent hydrolases"/>
    <property type="match status" value="1"/>
</dbReference>
<evidence type="ECO:0000259" key="2">
    <source>
        <dbReference type="Pfam" id="PF04909"/>
    </source>
</evidence>
<dbReference type="GO" id="GO:0016787">
    <property type="term" value="F:hydrolase activity"/>
    <property type="evidence" value="ECO:0007669"/>
    <property type="project" value="InterPro"/>
</dbReference>
<proteinExistence type="predicted"/>
<feature type="region of interest" description="Disordered" evidence="1">
    <location>
        <begin position="13"/>
        <end position="36"/>
    </location>
</feature>
<dbReference type="AlphaFoldDB" id="A0A841HI66"/>
<evidence type="ECO:0000256" key="1">
    <source>
        <dbReference type="SAM" id="MobiDB-lite"/>
    </source>
</evidence>
<dbReference type="Proteomes" id="UP000588068">
    <property type="component" value="Unassembled WGS sequence"/>
</dbReference>
<comment type="caution">
    <text evidence="3">The sequence shown here is derived from an EMBL/GenBank/DDBJ whole genome shotgun (WGS) entry which is preliminary data.</text>
</comment>
<sequence length="503" mass="57439">MWIRKIERDLKKGVDSPLPTQSVSNEEYVPRPQNERQKQLEHLIGEMSAERARKLNVDRRTFMASSMGLATCFAASNRVYGKVFDVSDAETFEVAAVEEKYPKGEYFVIDVQAHFTNGIALNFRNSETARNMGFSLKDDVESYSFKNFVKEMFFDSETNMVVISGVPTRENQRAPDGRVLEGAERNPPFAILPSWLMGEKKREINEMAGSQRALCQGNLAPNHYWDKANNRIDKAATIEQMERELEKYKIDSWKWYCHTDPGRTGNGFQCDDDNAMWFYEESRKRGMKLISVHKGYSYQSRQLGHLANPKDLEKAALQNPDFNFVVYHSAIKHGPSEPNYLDSNKFDPVTGDFEWHSILMDIKKRNPKINNIYPELGSFFNALVIADPVLCMHGIGKNIKNYGSDHVVWGTDCLWFGSPQWAIEAFKRFNISDEFCEKFGYSKLTNEDKAKILGLNAAKLYNVDVKAKRNAIPADGISKAKVAYLENGGQRQNAAYGWVRAND</sequence>
<dbReference type="InterPro" id="IPR032466">
    <property type="entry name" value="Metal_Hydrolase"/>
</dbReference>
<dbReference type="SUPFAM" id="SSF51556">
    <property type="entry name" value="Metallo-dependent hydrolases"/>
    <property type="match status" value="1"/>
</dbReference>
<name>A0A841HI66_9GAMM</name>
<evidence type="ECO:0000313" key="3">
    <source>
        <dbReference type="EMBL" id="MBB6091755.1"/>
    </source>
</evidence>
<protein>
    <recommendedName>
        <fullName evidence="2">Amidohydrolase-related domain-containing protein</fullName>
    </recommendedName>
</protein>
<dbReference type="InterPro" id="IPR006680">
    <property type="entry name" value="Amidohydro-rel"/>
</dbReference>
<organism evidence="3 4">
    <name type="scientific">Povalibacter uvarum</name>
    <dbReference type="NCBI Taxonomy" id="732238"/>
    <lineage>
        <taxon>Bacteria</taxon>
        <taxon>Pseudomonadati</taxon>
        <taxon>Pseudomonadota</taxon>
        <taxon>Gammaproteobacteria</taxon>
        <taxon>Steroidobacterales</taxon>
        <taxon>Steroidobacteraceae</taxon>
        <taxon>Povalibacter</taxon>
    </lineage>
</organism>
<gene>
    <name evidence="3" type="ORF">HNQ60_000601</name>
</gene>
<dbReference type="PANTHER" id="PTHR42889:SF1">
    <property type="entry name" value="BLR3681 PROTEIN"/>
    <property type="match status" value="1"/>
</dbReference>
<dbReference type="PANTHER" id="PTHR42889">
    <property type="entry name" value="BLR3681 PROTEIN"/>
    <property type="match status" value="1"/>
</dbReference>
<dbReference type="Pfam" id="PF04909">
    <property type="entry name" value="Amidohydro_2"/>
    <property type="match status" value="1"/>
</dbReference>
<accession>A0A841HI66</accession>
<dbReference type="EMBL" id="JACHHZ010000001">
    <property type="protein sequence ID" value="MBB6091755.1"/>
    <property type="molecule type" value="Genomic_DNA"/>
</dbReference>
<reference evidence="3 4" key="1">
    <citation type="submission" date="2020-08" db="EMBL/GenBank/DDBJ databases">
        <title>Genomic Encyclopedia of Type Strains, Phase IV (KMG-IV): sequencing the most valuable type-strain genomes for metagenomic binning, comparative biology and taxonomic classification.</title>
        <authorList>
            <person name="Goeker M."/>
        </authorList>
    </citation>
    <scope>NUCLEOTIDE SEQUENCE [LARGE SCALE GENOMIC DNA]</scope>
    <source>
        <strain evidence="3 4">DSM 26723</strain>
    </source>
</reference>
<evidence type="ECO:0000313" key="4">
    <source>
        <dbReference type="Proteomes" id="UP000588068"/>
    </source>
</evidence>
<dbReference type="RefSeq" id="WP_184329535.1">
    <property type="nucleotide sequence ID" value="NZ_JACHHZ010000001.1"/>
</dbReference>
<keyword evidence="4" id="KW-1185">Reference proteome</keyword>
<feature type="domain" description="Amidohydrolase-related" evidence="2">
    <location>
        <begin position="232"/>
        <end position="462"/>
    </location>
</feature>